<sequence length="172" mass="20338">MFHMKCIFYLIFIHWVVAIPQINLYFTDQVGESENYDEVGIRYNCIRLASNLDRKDFTRQISSYCMSESSLKFHIEDDNSFQTFSFAKLAKMNITSEDLYFWSTPIDIIEQYQIYLLSNDSSLAEQIFYNCELSICLARECIKYYPLVTQHAFEIIFGDDNERTGSEFIFVC</sequence>
<comment type="caution">
    <text evidence="2">The sequence shown here is derived from an EMBL/GenBank/DDBJ whole genome shotgun (WGS) entry which is preliminary data.</text>
</comment>
<dbReference type="Proteomes" id="UP000663891">
    <property type="component" value="Unassembled WGS sequence"/>
</dbReference>
<evidence type="ECO:0000256" key="1">
    <source>
        <dbReference type="SAM" id="SignalP"/>
    </source>
</evidence>
<dbReference type="AlphaFoldDB" id="A0A814Q6E5"/>
<dbReference type="EMBL" id="CAJNON010000220">
    <property type="protein sequence ID" value="CAF1115956.1"/>
    <property type="molecule type" value="Genomic_DNA"/>
</dbReference>
<protein>
    <submittedName>
        <fullName evidence="2">Uncharacterized protein</fullName>
    </submittedName>
</protein>
<reference evidence="2" key="1">
    <citation type="submission" date="2021-02" db="EMBL/GenBank/DDBJ databases">
        <authorList>
            <person name="Nowell W R."/>
        </authorList>
    </citation>
    <scope>NUCLEOTIDE SEQUENCE</scope>
</reference>
<evidence type="ECO:0000313" key="3">
    <source>
        <dbReference type="Proteomes" id="UP000663891"/>
    </source>
</evidence>
<feature type="signal peptide" evidence="1">
    <location>
        <begin position="1"/>
        <end position="18"/>
    </location>
</feature>
<evidence type="ECO:0000313" key="2">
    <source>
        <dbReference type="EMBL" id="CAF1115956.1"/>
    </source>
</evidence>
<gene>
    <name evidence="2" type="ORF">VCS650_LOCUS20918</name>
</gene>
<organism evidence="2 3">
    <name type="scientific">Adineta steineri</name>
    <dbReference type="NCBI Taxonomy" id="433720"/>
    <lineage>
        <taxon>Eukaryota</taxon>
        <taxon>Metazoa</taxon>
        <taxon>Spiralia</taxon>
        <taxon>Gnathifera</taxon>
        <taxon>Rotifera</taxon>
        <taxon>Eurotatoria</taxon>
        <taxon>Bdelloidea</taxon>
        <taxon>Adinetida</taxon>
        <taxon>Adinetidae</taxon>
        <taxon>Adineta</taxon>
    </lineage>
</organism>
<keyword evidence="1" id="KW-0732">Signal</keyword>
<accession>A0A814Q6E5</accession>
<dbReference type="OrthoDB" id="10040035at2759"/>
<name>A0A814Q6E5_9BILA</name>
<proteinExistence type="predicted"/>
<feature type="chain" id="PRO_5033052838" evidence="1">
    <location>
        <begin position="19"/>
        <end position="172"/>
    </location>
</feature>